<dbReference type="PROSITE" id="PS51084">
    <property type="entry name" value="HIT_2"/>
    <property type="match status" value="1"/>
</dbReference>
<dbReference type="Proteomes" id="UP000515908">
    <property type="component" value="Chromosome 18"/>
</dbReference>
<keyword evidence="5" id="KW-1185">Reference proteome</keyword>
<dbReference type="VEuPathDB" id="TriTrypDB:ADEAN_000824700"/>
<reference evidence="4 5" key="1">
    <citation type="submission" date="2020-08" db="EMBL/GenBank/DDBJ databases">
        <authorList>
            <person name="Newling K."/>
            <person name="Davey J."/>
            <person name="Forrester S."/>
        </authorList>
    </citation>
    <scope>NUCLEOTIDE SEQUENCE [LARGE SCALE GENOMIC DNA]</scope>
    <source>
        <strain evidence="5">Crithidia deanei Carvalho (ATCC PRA-265)</strain>
    </source>
</reference>
<sequence length="367" mass="40889">MLRMCRGLSHPVSSYTFCSPGDTPIVKPTAPKAVDGADPASTPAEEGEHKNIINDAFMHVVERTQGDFEPNNMIYHQLQKYKLTTATVSASDGQSTQKPKNVSEFIFNTLKQLGMYKDKTNSEASSDGGSSTSSSPQGASLPHSHRSGPRKKKDGKLKFGPFLQGIQAMPPLSVDDLVKEGVASKDGYASIPENEKAARDPLNHHYEALKYSEENALIDPNADKEDYFYFYPHRVLVRDQIPYRSKHFCVLVNLMPIVPLHLLVVPIRCVGTIHALQGEELEDWGRIVRRTVEVLDRLTPYDSNYSIAIQQGGFAGQTVPHQHTHIIPFDPKGTLAGEPEDDQRRAPRSAEEMRKEVELLREAFNNV</sequence>
<proteinExistence type="predicted"/>
<dbReference type="Pfam" id="PF01230">
    <property type="entry name" value="HIT"/>
    <property type="match status" value="1"/>
</dbReference>
<gene>
    <name evidence="4" type="ORF">ADEAN_000824700</name>
</gene>
<dbReference type="EMBL" id="LR877162">
    <property type="protein sequence ID" value="CAD2220725.1"/>
    <property type="molecule type" value="Genomic_DNA"/>
</dbReference>
<feature type="region of interest" description="Disordered" evidence="2">
    <location>
        <begin position="119"/>
        <end position="154"/>
    </location>
</feature>
<name>A0A7G2CMS5_9TRYP</name>
<evidence type="ECO:0000313" key="4">
    <source>
        <dbReference type="EMBL" id="CAD2220725.1"/>
    </source>
</evidence>
<dbReference type="InterPro" id="IPR036265">
    <property type="entry name" value="HIT-like_sf"/>
</dbReference>
<evidence type="ECO:0000259" key="3">
    <source>
        <dbReference type="PROSITE" id="PS51084"/>
    </source>
</evidence>
<dbReference type="SUPFAM" id="SSF54197">
    <property type="entry name" value="HIT-like"/>
    <property type="match status" value="1"/>
</dbReference>
<feature type="region of interest" description="Disordered" evidence="2">
    <location>
        <begin position="328"/>
        <end position="354"/>
    </location>
</feature>
<dbReference type="InterPro" id="IPR011146">
    <property type="entry name" value="HIT-like"/>
</dbReference>
<feature type="short sequence motif" description="Histidine triad motif" evidence="1">
    <location>
        <begin position="321"/>
        <end position="325"/>
    </location>
</feature>
<evidence type="ECO:0000256" key="2">
    <source>
        <dbReference type="SAM" id="MobiDB-lite"/>
    </source>
</evidence>
<dbReference type="Gene3D" id="3.30.428.10">
    <property type="entry name" value="HIT-like"/>
    <property type="match status" value="1"/>
</dbReference>
<evidence type="ECO:0000313" key="5">
    <source>
        <dbReference type="Proteomes" id="UP000515908"/>
    </source>
</evidence>
<feature type="compositionally biased region" description="Basic residues" evidence="2">
    <location>
        <begin position="143"/>
        <end position="154"/>
    </location>
</feature>
<accession>A0A7G2CMS5</accession>
<dbReference type="PANTHER" id="PTHR46243:SF1">
    <property type="entry name" value="BIS(5'-ADENOSYL)-TRIPHOSPHATASE"/>
    <property type="match status" value="1"/>
</dbReference>
<feature type="compositionally biased region" description="Basic and acidic residues" evidence="2">
    <location>
        <begin position="342"/>
        <end position="354"/>
    </location>
</feature>
<protein>
    <submittedName>
        <fullName evidence="4">HIT domain/Scavenger mRNA decapping enzyme C-term binding, putative</fullName>
    </submittedName>
</protein>
<dbReference type="GO" id="GO:0003824">
    <property type="term" value="F:catalytic activity"/>
    <property type="evidence" value="ECO:0007669"/>
    <property type="project" value="InterPro"/>
</dbReference>
<dbReference type="PANTHER" id="PTHR46243">
    <property type="entry name" value="BIS(5'-ADENOSYL)-TRIPHOSPHATASE"/>
    <property type="match status" value="1"/>
</dbReference>
<feature type="compositionally biased region" description="Low complexity" evidence="2">
    <location>
        <begin position="122"/>
        <end position="140"/>
    </location>
</feature>
<organism evidence="4 5">
    <name type="scientific">Angomonas deanei</name>
    <dbReference type="NCBI Taxonomy" id="59799"/>
    <lineage>
        <taxon>Eukaryota</taxon>
        <taxon>Discoba</taxon>
        <taxon>Euglenozoa</taxon>
        <taxon>Kinetoplastea</taxon>
        <taxon>Metakinetoplastina</taxon>
        <taxon>Trypanosomatida</taxon>
        <taxon>Trypanosomatidae</taxon>
        <taxon>Strigomonadinae</taxon>
        <taxon>Angomonas</taxon>
    </lineage>
</organism>
<dbReference type="InterPro" id="IPR051884">
    <property type="entry name" value="Bis(5'-adenosyl)-TPase_reg"/>
</dbReference>
<dbReference type="AlphaFoldDB" id="A0A7G2CMS5"/>
<evidence type="ECO:0000256" key="1">
    <source>
        <dbReference type="PROSITE-ProRule" id="PRU00464"/>
    </source>
</evidence>
<feature type="domain" description="HIT" evidence="3">
    <location>
        <begin position="228"/>
        <end position="337"/>
    </location>
</feature>